<evidence type="ECO:0000256" key="2">
    <source>
        <dbReference type="SAM" id="Phobius"/>
    </source>
</evidence>
<evidence type="ECO:0000256" key="1">
    <source>
        <dbReference type="SAM" id="Coils"/>
    </source>
</evidence>
<protein>
    <submittedName>
        <fullName evidence="3">RND multidrug efflux transporter Acriflavin resistance protein</fullName>
    </submittedName>
</protein>
<dbReference type="PRINTS" id="PR00702">
    <property type="entry name" value="ACRIFLAVINRP"/>
</dbReference>
<organism evidence="3">
    <name type="scientific">hydrothermal vent metagenome</name>
    <dbReference type="NCBI Taxonomy" id="652676"/>
    <lineage>
        <taxon>unclassified sequences</taxon>
        <taxon>metagenomes</taxon>
        <taxon>ecological metagenomes</taxon>
    </lineage>
</organism>
<dbReference type="GO" id="GO:0005886">
    <property type="term" value="C:plasma membrane"/>
    <property type="evidence" value="ECO:0007669"/>
    <property type="project" value="TreeGrafter"/>
</dbReference>
<feature type="transmembrane region" description="Helical" evidence="2">
    <location>
        <begin position="914"/>
        <end position="938"/>
    </location>
</feature>
<feature type="transmembrane region" description="Helical" evidence="2">
    <location>
        <begin position="428"/>
        <end position="453"/>
    </location>
</feature>
<dbReference type="Pfam" id="PF00873">
    <property type="entry name" value="ACR_tran"/>
    <property type="match status" value="1"/>
</dbReference>
<proteinExistence type="predicted"/>
<dbReference type="AlphaFoldDB" id="A0A3B1BGU7"/>
<dbReference type="Gene3D" id="3.30.70.1430">
    <property type="entry name" value="Multidrug efflux transporter AcrB pore domain"/>
    <property type="match status" value="2"/>
</dbReference>
<dbReference type="SUPFAM" id="SSF82693">
    <property type="entry name" value="Multidrug efflux transporter AcrB pore domain, PN1, PN2, PC1 and PC2 subdomains"/>
    <property type="match status" value="3"/>
</dbReference>
<dbReference type="EMBL" id="UOFY01000067">
    <property type="protein sequence ID" value="VAX11353.1"/>
    <property type="molecule type" value="Genomic_DNA"/>
</dbReference>
<dbReference type="InterPro" id="IPR001036">
    <property type="entry name" value="Acrflvin-R"/>
</dbReference>
<name>A0A3B1BGU7_9ZZZZ</name>
<sequence length="1021" mass="113207">MLTTLYKNHVLANLCFVLILGIGMMSYSMLPRQQDPTINFNWIDITTVVPGASAEDIEKRVTDLLEDAIYNVADIKFVSSNSREGISSLLVRFEDVDERIFDKRVNDLRREIQNKEDELPEEAVTPVITEITSANAYPTATVVITSPGNDENLRRQAENAKRDIQRIKGVDRLINAGLNDPEIQINFYPERLEELGLSPNLIADGIQQYFRDISAGSIKMQTRRWNLRLQGTSMDVDYLASLPILTEQGEVTLGSIADVVLSQEKARISVRYRGKPAVMFSVMKKAKANTIGLVERINDYIDERNQYQVKTGVQLVLIDDSTEITRNALSVMQKNAALGLLFVLLVTWVFLGSRISILTTIGIPFILAGTFCILIIAGQTLNVLVLLGVVISLGMLVDDTVVVVEAIYYRMQRGAEVMPATLAALKEVFAPVTSAVLTTMAAFLPLMLLPGILGKYMMTVPLVVSVALAISLVEAYWMLPAHISASNLHFDKPSKMDKWRRNFLHIIRLRYTRLLLRVMRYPRITLMSMVVLFVISTSTIFMGMVKVDFFASDPMRVFYINIEMPNGTSLEKTLSTVTTLREQIAPLLLQDELKQTVSYAGQMFTETAPRRGEHYGQIFVSLNPRADNLRSVEGVIEALRDTVFNLPGPSKVNFLKLAGGPPVSRPINIKVRGDKIAELREAVTDLTQILQRNDAIMDIGDDDSPGQMELLLKVNHDAALRAGIGPIEIARTLRLLVDGEVAASMHENGKELVVRVQANRHRPLDNIYDVLNFTLPATDGKLIALSELLHVESRAGLGNVRHYNFRRAITVEADIDKSKTDTVAINAYIKKEWDKIQGNYPNVSLDYSGALDDIQESMDSIAVLFLFGIGLMYLILGTQFKSYFQPFMVLTTVPIAFTGVVLGLLVTQNPLSLYTLYGVVALAGISVNAAIVLISAANDRMKAGMSVLHATVYAARRRVVPILITSLTTIAGLFSLATGLGGHSLIWGPVATAMVWGLLVSTCLTLFVVPILYRLSMRHRA</sequence>
<keyword evidence="1" id="KW-0175">Coiled coil</keyword>
<dbReference type="PANTHER" id="PTHR32063">
    <property type="match status" value="1"/>
</dbReference>
<dbReference type="SUPFAM" id="SSF82866">
    <property type="entry name" value="Multidrug efflux transporter AcrB transmembrane domain"/>
    <property type="match status" value="2"/>
</dbReference>
<dbReference type="Gene3D" id="3.30.2090.10">
    <property type="entry name" value="Multidrug efflux transporter AcrB TolC docking domain, DN and DC subdomains"/>
    <property type="match status" value="2"/>
</dbReference>
<gene>
    <name evidence="3" type="ORF">MNBD_GAMMA25-1583</name>
</gene>
<dbReference type="InterPro" id="IPR027463">
    <property type="entry name" value="AcrB_DN_DC_subdom"/>
</dbReference>
<feature type="transmembrane region" description="Helical" evidence="2">
    <location>
        <begin position="12"/>
        <end position="30"/>
    </location>
</feature>
<feature type="transmembrane region" description="Helical" evidence="2">
    <location>
        <begin position="358"/>
        <end position="377"/>
    </location>
</feature>
<feature type="transmembrane region" description="Helical" evidence="2">
    <location>
        <begin position="459"/>
        <end position="479"/>
    </location>
</feature>
<accession>A0A3B1BGU7</accession>
<keyword evidence="2" id="KW-1133">Transmembrane helix</keyword>
<feature type="coiled-coil region" evidence="1">
    <location>
        <begin position="98"/>
        <end position="125"/>
    </location>
</feature>
<feature type="transmembrane region" description="Helical" evidence="2">
    <location>
        <begin position="861"/>
        <end position="880"/>
    </location>
</feature>
<dbReference type="GO" id="GO:0042910">
    <property type="term" value="F:xenobiotic transmembrane transporter activity"/>
    <property type="evidence" value="ECO:0007669"/>
    <property type="project" value="TreeGrafter"/>
</dbReference>
<feature type="transmembrane region" description="Helical" evidence="2">
    <location>
        <begin position="986"/>
        <end position="1013"/>
    </location>
</feature>
<keyword evidence="2" id="KW-0472">Membrane</keyword>
<dbReference type="PANTHER" id="PTHR32063:SF33">
    <property type="entry name" value="RND SUPERFAMILY EFFLUX PUMP PERMEASE COMPONENT"/>
    <property type="match status" value="1"/>
</dbReference>
<feature type="transmembrane region" description="Helical" evidence="2">
    <location>
        <begin position="887"/>
        <end position="908"/>
    </location>
</feature>
<evidence type="ECO:0000313" key="3">
    <source>
        <dbReference type="EMBL" id="VAX11353.1"/>
    </source>
</evidence>
<keyword evidence="2" id="KW-0812">Transmembrane</keyword>
<dbReference type="SUPFAM" id="SSF82714">
    <property type="entry name" value="Multidrug efflux transporter AcrB TolC docking domain, DN and DC subdomains"/>
    <property type="match status" value="2"/>
</dbReference>
<feature type="transmembrane region" description="Helical" evidence="2">
    <location>
        <begin position="959"/>
        <end position="980"/>
    </location>
</feature>
<dbReference type="Gene3D" id="3.30.70.1440">
    <property type="entry name" value="Multidrug efflux transporter AcrB pore domain"/>
    <property type="match status" value="1"/>
</dbReference>
<dbReference type="Gene3D" id="1.20.1640.10">
    <property type="entry name" value="Multidrug efflux transporter AcrB transmembrane domain"/>
    <property type="match status" value="2"/>
</dbReference>
<feature type="transmembrane region" description="Helical" evidence="2">
    <location>
        <begin position="383"/>
        <end position="408"/>
    </location>
</feature>
<reference evidence="3" key="1">
    <citation type="submission" date="2018-06" db="EMBL/GenBank/DDBJ databases">
        <authorList>
            <person name="Zhirakovskaya E."/>
        </authorList>
    </citation>
    <scope>NUCLEOTIDE SEQUENCE</scope>
</reference>
<feature type="transmembrane region" description="Helical" evidence="2">
    <location>
        <begin position="524"/>
        <end position="545"/>
    </location>
</feature>
<feature type="transmembrane region" description="Helical" evidence="2">
    <location>
        <begin position="335"/>
        <end position="351"/>
    </location>
</feature>
<dbReference type="Gene3D" id="3.30.70.1320">
    <property type="entry name" value="Multidrug efflux transporter AcrB pore domain like"/>
    <property type="match status" value="1"/>
</dbReference>